<evidence type="ECO:0000313" key="2">
    <source>
        <dbReference type="Proteomes" id="UP000660862"/>
    </source>
</evidence>
<protein>
    <recommendedName>
        <fullName evidence="3">Lipoprotein</fullName>
    </recommendedName>
</protein>
<dbReference type="Proteomes" id="UP000660862">
    <property type="component" value="Unassembled WGS sequence"/>
</dbReference>
<evidence type="ECO:0008006" key="3">
    <source>
        <dbReference type="Google" id="ProtNLM"/>
    </source>
</evidence>
<proteinExistence type="predicted"/>
<dbReference type="EMBL" id="BMER01000004">
    <property type="protein sequence ID" value="GGG96610.1"/>
    <property type="molecule type" value="Genomic_DNA"/>
</dbReference>
<keyword evidence="2" id="KW-1185">Reference proteome</keyword>
<dbReference type="RefSeq" id="WP_188507362.1">
    <property type="nucleotide sequence ID" value="NZ_BMER01000004.1"/>
</dbReference>
<comment type="caution">
    <text evidence="1">The sequence shown here is derived from an EMBL/GenBank/DDBJ whole genome shotgun (WGS) entry which is preliminary data.</text>
</comment>
<reference evidence="1" key="2">
    <citation type="submission" date="2020-09" db="EMBL/GenBank/DDBJ databases">
        <authorList>
            <person name="Sun Q."/>
            <person name="Zhou Y."/>
        </authorList>
    </citation>
    <scope>NUCLEOTIDE SEQUENCE</scope>
    <source>
        <strain evidence="1">CGMCC 1.12195</strain>
    </source>
</reference>
<sequence>MKRITILCTLLIALTLSCGKRELGNEEVQDCKSVPCTYELRWISVKLVDQSGNPVALERMKVTRLADGKELTRTYDSSQWAAFRRLGSYPVSGDLDREHIPKFKHTKLRFQGYIGKREVVKADYVVTFDCCHISLVSGDVELVVHR</sequence>
<name>A0A917HYJ4_9SPHI</name>
<accession>A0A917HYJ4</accession>
<organism evidence="1 2">
    <name type="scientific">Parapedobacter pyrenivorans</name>
    <dbReference type="NCBI Taxonomy" id="1305674"/>
    <lineage>
        <taxon>Bacteria</taxon>
        <taxon>Pseudomonadati</taxon>
        <taxon>Bacteroidota</taxon>
        <taxon>Sphingobacteriia</taxon>
        <taxon>Sphingobacteriales</taxon>
        <taxon>Sphingobacteriaceae</taxon>
        <taxon>Parapedobacter</taxon>
    </lineage>
</organism>
<gene>
    <name evidence="1" type="ORF">GCM10007415_34790</name>
</gene>
<dbReference type="AlphaFoldDB" id="A0A917HYJ4"/>
<dbReference type="PROSITE" id="PS51257">
    <property type="entry name" value="PROKAR_LIPOPROTEIN"/>
    <property type="match status" value="1"/>
</dbReference>
<evidence type="ECO:0000313" key="1">
    <source>
        <dbReference type="EMBL" id="GGG96610.1"/>
    </source>
</evidence>
<reference evidence="1" key="1">
    <citation type="journal article" date="2014" name="Int. J. Syst. Evol. Microbiol.">
        <title>Complete genome sequence of Corynebacterium casei LMG S-19264T (=DSM 44701T), isolated from a smear-ripened cheese.</title>
        <authorList>
            <consortium name="US DOE Joint Genome Institute (JGI-PGF)"/>
            <person name="Walter F."/>
            <person name="Albersmeier A."/>
            <person name="Kalinowski J."/>
            <person name="Ruckert C."/>
        </authorList>
    </citation>
    <scope>NUCLEOTIDE SEQUENCE</scope>
    <source>
        <strain evidence="1">CGMCC 1.12195</strain>
    </source>
</reference>